<feature type="site" description="Electron transfer via tryptophanyl radical" evidence="7">
    <location>
        <position position="346"/>
    </location>
</feature>
<feature type="domain" description="Photolyase/cryptochrome alpha/beta" evidence="9">
    <location>
        <begin position="5"/>
        <end position="135"/>
    </location>
</feature>
<reference evidence="10" key="1">
    <citation type="submission" date="2023-01" db="EMBL/GenBank/DDBJ databases">
        <title>Biogeochemical cycle of methane in antarctic sediments.</title>
        <authorList>
            <person name="Roldan D.M."/>
            <person name="Menes R.J."/>
        </authorList>
    </citation>
    <scope>NUCLEOTIDE SEQUENCE [LARGE SCALE GENOMIC DNA]</scope>
    <source>
        <strain evidence="10">K-2018 MAG008</strain>
    </source>
</reference>
<dbReference type="InterPro" id="IPR018394">
    <property type="entry name" value="DNA_photolyase_1_CS_C"/>
</dbReference>
<evidence type="ECO:0000256" key="2">
    <source>
        <dbReference type="ARBA" id="ARBA00005862"/>
    </source>
</evidence>
<feature type="binding site" evidence="6">
    <location>
        <begin position="262"/>
        <end position="269"/>
    </location>
    <ligand>
        <name>FAD</name>
        <dbReference type="ChEBI" id="CHEBI:57692"/>
    </ligand>
</feature>
<evidence type="ECO:0000259" key="9">
    <source>
        <dbReference type="PROSITE" id="PS51645"/>
    </source>
</evidence>
<feature type="site" description="Electron transfer via tryptophanyl radical" evidence="7">
    <location>
        <position position="293"/>
    </location>
</feature>
<keyword evidence="5 8" id="KW-0157">Chromophore</keyword>
<evidence type="ECO:0000256" key="6">
    <source>
        <dbReference type="PIRSR" id="PIRSR602081-1"/>
    </source>
</evidence>
<evidence type="ECO:0000256" key="4">
    <source>
        <dbReference type="ARBA" id="ARBA00022827"/>
    </source>
</evidence>
<dbReference type="GO" id="GO:0071949">
    <property type="term" value="F:FAD binding"/>
    <property type="evidence" value="ECO:0007669"/>
    <property type="project" value="TreeGrafter"/>
</dbReference>
<dbReference type="PANTHER" id="PTHR11455">
    <property type="entry name" value="CRYPTOCHROME"/>
    <property type="match status" value="1"/>
</dbReference>
<evidence type="ECO:0000256" key="5">
    <source>
        <dbReference type="ARBA" id="ARBA00022991"/>
    </source>
</evidence>
<dbReference type="GO" id="GO:0006950">
    <property type="term" value="P:response to stress"/>
    <property type="evidence" value="ECO:0007669"/>
    <property type="project" value="UniProtKB-ARBA"/>
</dbReference>
<name>A0AA43TM62_9GAMM</name>
<dbReference type="Gene3D" id="3.40.50.620">
    <property type="entry name" value="HUPs"/>
    <property type="match status" value="1"/>
</dbReference>
<accession>A0AA43TM62</accession>
<dbReference type="SUPFAM" id="SSF52425">
    <property type="entry name" value="Cryptochrome/photolyase, N-terminal domain"/>
    <property type="match status" value="1"/>
</dbReference>
<evidence type="ECO:0000256" key="8">
    <source>
        <dbReference type="RuleBase" id="RU004182"/>
    </source>
</evidence>
<dbReference type="PROSITE" id="PS00394">
    <property type="entry name" value="DNA_PHOTOLYASES_1_1"/>
    <property type="match status" value="1"/>
</dbReference>
<evidence type="ECO:0000256" key="7">
    <source>
        <dbReference type="PIRSR" id="PIRSR602081-2"/>
    </source>
</evidence>
<evidence type="ECO:0000313" key="10">
    <source>
        <dbReference type="EMBL" id="MDI1231698.1"/>
    </source>
</evidence>
<dbReference type="Pfam" id="PF00875">
    <property type="entry name" value="DNA_photolyase"/>
    <property type="match status" value="1"/>
</dbReference>
<dbReference type="InterPro" id="IPR014729">
    <property type="entry name" value="Rossmann-like_a/b/a_fold"/>
</dbReference>
<comment type="cofactor">
    <cofactor evidence="6">
        <name>FAD</name>
        <dbReference type="ChEBI" id="CHEBI:57692"/>
    </cofactor>
    <text evidence="6">Binds 1 FAD per subunit.</text>
</comment>
<gene>
    <name evidence="10" type="ORF">PSU93_11155</name>
</gene>
<keyword evidence="3 6" id="KW-0285">Flavoprotein</keyword>
<evidence type="ECO:0000256" key="1">
    <source>
        <dbReference type="ARBA" id="ARBA00001932"/>
    </source>
</evidence>
<dbReference type="PROSITE" id="PS00691">
    <property type="entry name" value="DNA_PHOTOLYASES_1_2"/>
    <property type="match status" value="1"/>
</dbReference>
<comment type="cofactor">
    <cofactor evidence="1">
        <name>(6R)-5,10-methylene-5,6,7,8-tetrahydrofolate</name>
        <dbReference type="ChEBI" id="CHEBI:15636"/>
    </cofactor>
</comment>
<feature type="binding site" evidence="6">
    <location>
        <begin position="359"/>
        <end position="361"/>
    </location>
    <ligand>
        <name>FAD</name>
        <dbReference type="ChEBI" id="CHEBI:57692"/>
    </ligand>
</feature>
<organism evidence="10 11">
    <name type="scientific">Candidatus Methylobacter titanis</name>
    <dbReference type="NCBI Taxonomy" id="3053457"/>
    <lineage>
        <taxon>Bacteria</taxon>
        <taxon>Pseudomonadati</taxon>
        <taxon>Pseudomonadota</taxon>
        <taxon>Gammaproteobacteria</taxon>
        <taxon>Methylococcales</taxon>
        <taxon>Methylococcaceae</taxon>
        <taxon>Methylobacter</taxon>
    </lineage>
</organism>
<dbReference type="Pfam" id="PF03441">
    <property type="entry name" value="FAD_binding_7"/>
    <property type="match status" value="1"/>
</dbReference>
<evidence type="ECO:0000313" key="11">
    <source>
        <dbReference type="Proteomes" id="UP001160519"/>
    </source>
</evidence>
<comment type="caution">
    <text evidence="10">The sequence shown here is derived from an EMBL/GenBank/DDBJ whole genome shotgun (WGS) entry which is preliminary data.</text>
</comment>
<dbReference type="EMBL" id="JAQSDF010000038">
    <property type="protein sequence ID" value="MDI1231698.1"/>
    <property type="molecule type" value="Genomic_DNA"/>
</dbReference>
<dbReference type="PANTHER" id="PTHR11455:SF9">
    <property type="entry name" value="CRYPTOCHROME CIRCADIAN CLOCK 5 ISOFORM X1"/>
    <property type="match status" value="1"/>
</dbReference>
<dbReference type="AlphaFoldDB" id="A0AA43TM62"/>
<keyword evidence="4 6" id="KW-0274">FAD</keyword>
<dbReference type="GO" id="GO:0003904">
    <property type="term" value="F:deoxyribodipyrimidine photo-lyase activity"/>
    <property type="evidence" value="ECO:0007669"/>
    <property type="project" value="TreeGrafter"/>
</dbReference>
<keyword evidence="11" id="KW-1185">Reference proteome</keyword>
<dbReference type="PROSITE" id="PS51645">
    <property type="entry name" value="PHR_CRY_ALPHA_BETA"/>
    <property type="match status" value="1"/>
</dbReference>
<feature type="binding site" evidence="6">
    <location>
        <position position="216"/>
    </location>
    <ligand>
        <name>FAD</name>
        <dbReference type="ChEBI" id="CHEBI:57692"/>
    </ligand>
</feature>
<dbReference type="GO" id="GO:0006139">
    <property type="term" value="P:nucleobase-containing compound metabolic process"/>
    <property type="evidence" value="ECO:0007669"/>
    <property type="project" value="UniProtKB-ARBA"/>
</dbReference>
<feature type="site" description="Electron transfer via tryptophanyl radical" evidence="7">
    <location>
        <position position="369"/>
    </location>
</feature>
<dbReference type="PRINTS" id="PR00147">
    <property type="entry name" value="DNAPHOTLYASE"/>
</dbReference>
<dbReference type="GO" id="GO:0003677">
    <property type="term" value="F:DNA binding"/>
    <property type="evidence" value="ECO:0007669"/>
    <property type="project" value="TreeGrafter"/>
</dbReference>
<protein>
    <submittedName>
        <fullName evidence="10">Deoxyribodipyrimidine photo-lyase</fullName>
    </submittedName>
</protein>
<dbReference type="Gene3D" id="1.10.579.10">
    <property type="entry name" value="DNA Cyclobutane Dipyrimidine Photolyase, subunit A, domain 3"/>
    <property type="match status" value="1"/>
</dbReference>
<dbReference type="InterPro" id="IPR036155">
    <property type="entry name" value="Crypto/Photolyase_N_sf"/>
</dbReference>
<sequence>MIAYSTSLFIFRRDLRVEDNTGLLEALRLSAQVIPCFIFDPRQIEPHPYQSQPGLQFMLQSIQDLQQQLQSVGGKLAIYQALPEQVVKQLAEQQQIQAVFINRDYTPFSRQRDDELAAACKQLGIALLAFSDSLLNEPEQAVKMDKTPYKVFTAFYNNAKQFPVALPETLVRHNFLAAAAEFSLDQLDVSVTEPAIKGGRNQALAILDQLGDCADYQNTRDFPALDATSKLSAHVKFGTCSVREVYYAITEQLGSEHPLIRQLYWRDFFTHIAYHFPQVFGRAFLEKFADLHWDNNPDYFQAWCAGKTGFPIVDAGMRELNATGYMHNRVRMITASFLVKDLHIDWRWGERYFAQHLIDYDPCVNNGNWQWAASTGCDAQPYFRIFNPWLQQLKFDRDCRYIYRWLSELQDFLPKTIHQWDKQHSACRYPAPIIDHARESQLSKARFKQAATT</sequence>
<evidence type="ECO:0000256" key="3">
    <source>
        <dbReference type="ARBA" id="ARBA00022630"/>
    </source>
</evidence>
<comment type="similarity">
    <text evidence="2">Belongs to the DNA photolyase class-1 family.</text>
</comment>
<dbReference type="Proteomes" id="UP001160519">
    <property type="component" value="Unassembled WGS sequence"/>
</dbReference>
<dbReference type="InterPro" id="IPR005101">
    <property type="entry name" value="Cryptochr/Photolyase_FAD-bd"/>
</dbReference>
<dbReference type="InterPro" id="IPR006050">
    <property type="entry name" value="DNA_photolyase_N"/>
</dbReference>
<dbReference type="InterPro" id="IPR036134">
    <property type="entry name" value="Crypto/Photolyase_FAD-like_sf"/>
</dbReference>
<proteinExistence type="inferred from homology"/>
<dbReference type="Gene3D" id="1.25.40.80">
    <property type="match status" value="1"/>
</dbReference>
<feature type="binding site" evidence="6">
    <location>
        <begin position="228"/>
        <end position="232"/>
    </location>
    <ligand>
        <name>FAD</name>
        <dbReference type="ChEBI" id="CHEBI:57692"/>
    </ligand>
</feature>
<dbReference type="InterPro" id="IPR002081">
    <property type="entry name" value="Cryptochrome/DNA_photolyase_1"/>
</dbReference>
<comment type="similarity">
    <text evidence="8">Belongs to the DNA photolyase family.</text>
</comment>
<dbReference type="SUPFAM" id="SSF48173">
    <property type="entry name" value="Cryptochrome/photolyase FAD-binding domain"/>
    <property type="match status" value="1"/>
</dbReference>